<reference evidence="2 3" key="1">
    <citation type="submission" date="2019-02" db="EMBL/GenBank/DDBJ databases">
        <title>Prokaryotic population dynamics and viral predation in marine succession experiment using metagenomics: the confinement effect.</title>
        <authorList>
            <person name="Haro-Moreno J.M."/>
            <person name="Rodriguez-Valera F."/>
            <person name="Lopez-Perez M."/>
        </authorList>
    </citation>
    <scope>NUCLEOTIDE SEQUENCE [LARGE SCALE GENOMIC DNA]</scope>
    <source>
        <strain evidence="2">MED-G166</strain>
    </source>
</reference>
<gene>
    <name evidence="2" type="ORF">EVA99_01865</name>
</gene>
<organism evidence="2 3">
    <name type="scientific">SAR86 cluster bacterium</name>
    <dbReference type="NCBI Taxonomy" id="2030880"/>
    <lineage>
        <taxon>Bacteria</taxon>
        <taxon>Pseudomonadati</taxon>
        <taxon>Pseudomonadota</taxon>
        <taxon>Gammaproteobacteria</taxon>
        <taxon>SAR86 cluster</taxon>
    </lineage>
</organism>
<evidence type="ECO:0000313" key="3">
    <source>
        <dbReference type="Proteomes" id="UP000320146"/>
    </source>
</evidence>
<keyword evidence="1" id="KW-1133">Transmembrane helix</keyword>
<proteinExistence type="predicted"/>
<keyword evidence="1" id="KW-0812">Transmembrane</keyword>
<name>A0A520MST6_9GAMM</name>
<dbReference type="EMBL" id="SHBL01000010">
    <property type="protein sequence ID" value="RZO24269.1"/>
    <property type="molecule type" value="Genomic_DNA"/>
</dbReference>
<keyword evidence="1" id="KW-0472">Membrane</keyword>
<dbReference type="Proteomes" id="UP000320146">
    <property type="component" value="Unassembled WGS sequence"/>
</dbReference>
<accession>A0A520MST6</accession>
<evidence type="ECO:0000313" key="2">
    <source>
        <dbReference type="EMBL" id="RZO24269.1"/>
    </source>
</evidence>
<sequence>MNLYIFKDLHLTEGIFINGTNASIKLISEIPDSPQTLFVLPNELLQYVCFVHELKNKKNIHAKIINDLSILNLSSSNLDVLETKKEGPDYFVIGEATKKILKKTFSGFNNKVFITSDLLFFNEAFDENIKFENNFYLTQNTDPVKLTKKSFNLLDFDETKIHEITNKDLINISLENQNFYELSTFDLQSLFQFSNIKKPLIAIFSLFMILYGAGLLNINSNYSQINNMNATLTSIYKTIYPDEEISDITIDIQNKITALNIEDKSDLKRSLEILSMVSQTTKIIEADYINQRLTIKCLFKNDAEESIFINQQNRLNYSISVKGSESNPLGKITTINYDL</sequence>
<dbReference type="AlphaFoldDB" id="A0A520MST6"/>
<feature type="transmembrane region" description="Helical" evidence="1">
    <location>
        <begin position="200"/>
        <end position="218"/>
    </location>
</feature>
<protein>
    <submittedName>
        <fullName evidence="2">Uncharacterized protein</fullName>
    </submittedName>
</protein>
<comment type="caution">
    <text evidence="2">The sequence shown here is derived from an EMBL/GenBank/DDBJ whole genome shotgun (WGS) entry which is preliminary data.</text>
</comment>
<evidence type="ECO:0000256" key="1">
    <source>
        <dbReference type="SAM" id="Phobius"/>
    </source>
</evidence>